<name>A0A383W5X1_TETOB</name>
<feature type="domain" description="ARID" evidence="6">
    <location>
        <begin position="501"/>
        <end position="601"/>
    </location>
</feature>
<reference evidence="7 9" key="1">
    <citation type="submission" date="2016-10" db="EMBL/GenBank/DDBJ databases">
        <authorList>
            <person name="Cai Z."/>
        </authorList>
    </citation>
    <scope>NUCLEOTIDE SEQUENCE [LARGE SCALE GENOMIC DNA]</scope>
</reference>
<evidence type="ECO:0008006" key="10">
    <source>
        <dbReference type="Google" id="ProtNLM"/>
    </source>
</evidence>
<dbReference type="Gene3D" id="3.30.40.10">
    <property type="entry name" value="Zinc/RING finger domain, C3HC4 (zinc finger)"/>
    <property type="match status" value="1"/>
</dbReference>
<dbReference type="InterPro" id="IPR042293">
    <property type="entry name" value="ARID4"/>
</dbReference>
<proteinExistence type="predicted"/>
<dbReference type="Gene3D" id="1.10.150.60">
    <property type="entry name" value="ARID DNA-binding domain"/>
    <property type="match status" value="1"/>
</dbReference>
<dbReference type="InterPro" id="IPR001606">
    <property type="entry name" value="ARID_dom"/>
</dbReference>
<dbReference type="InterPro" id="IPR036431">
    <property type="entry name" value="ARID_dom_sf"/>
</dbReference>
<dbReference type="AlphaFoldDB" id="A0A383W5X1"/>
<dbReference type="STRING" id="3088.A0A383W5X1"/>
<dbReference type="SMART" id="SM00249">
    <property type="entry name" value="PHD"/>
    <property type="match status" value="1"/>
</dbReference>
<evidence type="ECO:0000313" key="8">
    <source>
        <dbReference type="EMBL" id="SZX79471.1"/>
    </source>
</evidence>
<dbReference type="EMBL" id="FNXT01001141">
    <property type="protein sequence ID" value="SZX72539.1"/>
    <property type="molecule type" value="Genomic_DNA"/>
</dbReference>
<dbReference type="PROSITE" id="PS01359">
    <property type="entry name" value="ZF_PHD_1"/>
    <property type="match status" value="1"/>
</dbReference>
<keyword evidence="2 4" id="KW-0863">Zinc-finger</keyword>
<dbReference type="EMBL" id="FNXT01001367">
    <property type="protein sequence ID" value="SZX79471.1"/>
    <property type="molecule type" value="Genomic_DNA"/>
</dbReference>
<dbReference type="PROSITE" id="PS50016">
    <property type="entry name" value="ZF_PHD_2"/>
    <property type="match status" value="1"/>
</dbReference>
<dbReference type="PROSITE" id="PS51011">
    <property type="entry name" value="ARID"/>
    <property type="match status" value="1"/>
</dbReference>
<dbReference type="GO" id="GO:0008270">
    <property type="term" value="F:zinc ion binding"/>
    <property type="evidence" value="ECO:0007669"/>
    <property type="project" value="UniProtKB-KW"/>
</dbReference>
<dbReference type="SMART" id="SM00501">
    <property type="entry name" value="BRIGHT"/>
    <property type="match status" value="1"/>
</dbReference>
<dbReference type="InterPro" id="IPR019787">
    <property type="entry name" value="Znf_PHD-finger"/>
</dbReference>
<dbReference type="SUPFAM" id="SSF46774">
    <property type="entry name" value="ARID-like"/>
    <property type="match status" value="1"/>
</dbReference>
<evidence type="ECO:0000259" key="5">
    <source>
        <dbReference type="PROSITE" id="PS50016"/>
    </source>
</evidence>
<dbReference type="InterPro" id="IPR001965">
    <property type="entry name" value="Znf_PHD"/>
</dbReference>
<evidence type="ECO:0000256" key="2">
    <source>
        <dbReference type="ARBA" id="ARBA00022771"/>
    </source>
</evidence>
<gene>
    <name evidence="7" type="ORF">BQ4739_LOCUS12710</name>
    <name evidence="8" type="ORF">BQ4739_LOCUS19745</name>
</gene>
<dbReference type="InterPro" id="IPR013083">
    <property type="entry name" value="Znf_RING/FYVE/PHD"/>
</dbReference>
<dbReference type="InterPro" id="IPR011011">
    <property type="entry name" value="Znf_FYVE_PHD"/>
</dbReference>
<protein>
    <recommendedName>
        <fullName evidence="10">ARID domain-containing protein</fullName>
    </recommendedName>
</protein>
<dbReference type="GO" id="GO:0003677">
    <property type="term" value="F:DNA binding"/>
    <property type="evidence" value="ECO:0007669"/>
    <property type="project" value="InterPro"/>
</dbReference>
<keyword evidence="1" id="KW-0479">Metal-binding</keyword>
<accession>A0A383W5X1</accession>
<organism evidence="7 9">
    <name type="scientific">Tetradesmus obliquus</name>
    <name type="common">Green alga</name>
    <name type="synonym">Acutodesmus obliquus</name>
    <dbReference type="NCBI Taxonomy" id="3088"/>
    <lineage>
        <taxon>Eukaryota</taxon>
        <taxon>Viridiplantae</taxon>
        <taxon>Chlorophyta</taxon>
        <taxon>core chlorophytes</taxon>
        <taxon>Chlorophyceae</taxon>
        <taxon>CS clade</taxon>
        <taxon>Sphaeropleales</taxon>
        <taxon>Scenedesmaceae</taxon>
        <taxon>Tetradesmus</taxon>
    </lineage>
</organism>
<dbReference type="InterPro" id="IPR019786">
    <property type="entry name" value="Zinc_finger_PHD-type_CS"/>
</dbReference>
<dbReference type="Proteomes" id="UP000256970">
    <property type="component" value="Unassembled WGS sequence"/>
</dbReference>
<evidence type="ECO:0000256" key="1">
    <source>
        <dbReference type="ARBA" id="ARBA00022723"/>
    </source>
</evidence>
<evidence type="ECO:0000256" key="4">
    <source>
        <dbReference type="PROSITE-ProRule" id="PRU00146"/>
    </source>
</evidence>
<dbReference type="SMART" id="SM01014">
    <property type="entry name" value="ARID"/>
    <property type="match status" value="1"/>
</dbReference>
<dbReference type="PANTHER" id="PTHR46694">
    <property type="entry name" value="AT-RICH INTERACTIVE DOMAIN-CONTAINING PROTEIN 4"/>
    <property type="match status" value="1"/>
</dbReference>
<evidence type="ECO:0000256" key="3">
    <source>
        <dbReference type="ARBA" id="ARBA00022833"/>
    </source>
</evidence>
<dbReference type="CDD" id="cd15615">
    <property type="entry name" value="PHD_ARID4_like"/>
    <property type="match status" value="1"/>
</dbReference>
<dbReference type="PANTHER" id="PTHR46694:SF1">
    <property type="entry name" value="AT-RICH INTERACTIVE DOMAIN-CONTAINING PROTEIN 4"/>
    <property type="match status" value="1"/>
</dbReference>
<evidence type="ECO:0000313" key="7">
    <source>
        <dbReference type="EMBL" id="SZX72539.1"/>
    </source>
</evidence>
<keyword evidence="9" id="KW-1185">Reference proteome</keyword>
<sequence>MEVDAQAAQQQAGTTADQPSIRVLALYCTGSSDETDEGFDPPESSNASLLTVRPGVQVEIMRGPSLDEFSARVESYKPTFVYISGPYSGLVDSIKGAIGPITLQGKQVTPGELLTALEGAPLDTVYLDAAGQEKVAELLRAKGVPNVLFWSEDPSGLVAAHFASIFFGTLALEGSVSLLEAYALALFSTQAHLGAKVDGKLTMPNMPDLLTGPADDPDGVSLALPDNASVPLPQLPGLDLTRGVAAAVEGWMDVRLLAPRAELRLQIGGGSSMVDAGRLSYLGEALRALLVLEVRRARLVSANPPSRLPSHLQEGCSALLCEVATSSGATVRVVLGGRPSVLSNQQLVEHALRQTLVADALSLQFRLPPPGVPLPLPRASQDVLGGCPCVDTLLLTSVWAVGVLRQLAQSAAYRGLVSLGIGSVGGAPVAGCKPADASRLGVIVTGMRGGVLLTEELLANGLPIDGISGSLVGGIPSSNPLAVPADPPIAPHNCGRTPISDVKEEEFMSDLISFLSHRRGRYIDRSKFPDAVLNGMTLDLFGLYKEVVTRGGFRVGNGINWKGQVFGRMRNWTANNRQTGVGNSLKKHYANLLWEYEQAHPQDVVVDRCTLCGRGEEAGATDWIACDSCNSWVHFSCDKRPNLGTFDDYANAEQPRSYKCPNCARAEARAAGRGAAAAARAAAAAAGGDEAAVEAAGAAAAAAVEAQQQQQQQQEAKAMES</sequence>
<evidence type="ECO:0000259" key="6">
    <source>
        <dbReference type="PROSITE" id="PS51011"/>
    </source>
</evidence>
<dbReference type="Pfam" id="PF01388">
    <property type="entry name" value="ARID"/>
    <property type="match status" value="1"/>
</dbReference>
<dbReference type="CDD" id="cd16100">
    <property type="entry name" value="ARID"/>
    <property type="match status" value="1"/>
</dbReference>
<keyword evidence="3" id="KW-0862">Zinc</keyword>
<dbReference type="SUPFAM" id="SSF57903">
    <property type="entry name" value="FYVE/PHD zinc finger"/>
    <property type="match status" value="1"/>
</dbReference>
<feature type="domain" description="PHD-type" evidence="5">
    <location>
        <begin position="606"/>
        <end position="666"/>
    </location>
</feature>
<evidence type="ECO:0000313" key="9">
    <source>
        <dbReference type="Proteomes" id="UP000256970"/>
    </source>
</evidence>